<evidence type="ECO:0000313" key="4">
    <source>
        <dbReference type="Proteomes" id="UP000654123"/>
    </source>
</evidence>
<sequence length="501" mass="50299">MTASVSVPASPPAPEPGAPAPVESQPVVYGGRPAAAAAGAFARGVTAAVLGLGAFVVLVITAWVSSPYPDSGPAGALHVAAGLWLLAHGVELVRPETLSGVPAPVGVVPLLPAVVPVWLVYRTARDALEPGGTRPRPTPTGAVCAVTAGYLVVATSAALYAAGGPLEADPLSMVGHVPPVVALAVAAGAWSAYGRPLGPLPERLPAWVRRAPARTRSLAAVRAAGGALLVLLAGGVLLVAGSLVWHWEAARGSLLGLSGDWGGRAVVVALALALLPNAAVWGAAYGLGPGFALGAGVSVTPLGVVGVPALPDFPLLAAVPGGARGGWVTWMAAAVPVAAGVVAGWRTAGEAAPPLVRRDEAWSVRRTAGAAGLAAVVCGVAVAVLAAAASGPLGEGRLSEFGPVWWRVGGAALAWTALVAVPTALALRVWHIRVTEDRLAEPAPLSPSSPARAPEHRLRAWLPRRSWLPGWARSPRRGLPPRREPAAAPPGTGEPRGDDEP</sequence>
<evidence type="ECO:0008006" key="5">
    <source>
        <dbReference type="Google" id="ProtNLM"/>
    </source>
</evidence>
<dbReference type="InterPro" id="IPR045931">
    <property type="entry name" value="DUF6350"/>
</dbReference>
<feature type="transmembrane region" description="Helical" evidence="2">
    <location>
        <begin position="265"/>
        <end position="284"/>
    </location>
</feature>
<comment type="caution">
    <text evidence="3">The sequence shown here is derived from an EMBL/GenBank/DDBJ whole genome shotgun (WGS) entry which is preliminary data.</text>
</comment>
<dbReference type="RefSeq" id="WP_189529610.1">
    <property type="nucleotide sequence ID" value="NZ_BMSV01000001.1"/>
</dbReference>
<evidence type="ECO:0000256" key="2">
    <source>
        <dbReference type="SAM" id="Phobius"/>
    </source>
</evidence>
<dbReference type="AlphaFoldDB" id="A0A918AW59"/>
<evidence type="ECO:0000256" key="1">
    <source>
        <dbReference type="SAM" id="MobiDB-lite"/>
    </source>
</evidence>
<keyword evidence="2" id="KW-0812">Transmembrane</keyword>
<keyword evidence="2" id="KW-0472">Membrane</keyword>
<name>A0A918AW59_9ACTN</name>
<gene>
    <name evidence="3" type="ORF">GCM10010249_05730</name>
</gene>
<reference evidence="3" key="2">
    <citation type="submission" date="2020-09" db="EMBL/GenBank/DDBJ databases">
        <authorList>
            <person name="Sun Q."/>
            <person name="Ohkuma M."/>
        </authorList>
    </citation>
    <scope>NUCLEOTIDE SEQUENCE</scope>
    <source>
        <strain evidence="3">JCM 4335</strain>
    </source>
</reference>
<feature type="transmembrane region" description="Helical" evidence="2">
    <location>
        <begin position="173"/>
        <end position="193"/>
    </location>
</feature>
<feature type="transmembrane region" description="Helical" evidence="2">
    <location>
        <begin position="101"/>
        <end position="121"/>
    </location>
</feature>
<feature type="compositionally biased region" description="Pro residues" evidence="1">
    <location>
        <begin position="9"/>
        <end position="19"/>
    </location>
</feature>
<feature type="transmembrane region" description="Helical" evidence="2">
    <location>
        <begin position="330"/>
        <end position="348"/>
    </location>
</feature>
<feature type="transmembrane region" description="Helical" evidence="2">
    <location>
        <begin position="368"/>
        <end position="388"/>
    </location>
</feature>
<protein>
    <recommendedName>
        <fullName evidence="5">Integral membrane protein</fullName>
    </recommendedName>
</protein>
<feature type="region of interest" description="Disordered" evidence="1">
    <location>
        <begin position="469"/>
        <end position="501"/>
    </location>
</feature>
<dbReference type="Pfam" id="PF19877">
    <property type="entry name" value="DUF6350"/>
    <property type="match status" value="1"/>
</dbReference>
<feature type="transmembrane region" description="Helical" evidence="2">
    <location>
        <begin position="408"/>
        <end position="430"/>
    </location>
</feature>
<feature type="region of interest" description="Disordered" evidence="1">
    <location>
        <begin position="1"/>
        <end position="21"/>
    </location>
</feature>
<feature type="transmembrane region" description="Helical" evidence="2">
    <location>
        <begin position="142"/>
        <end position="161"/>
    </location>
</feature>
<keyword evidence="2" id="KW-1133">Transmembrane helix</keyword>
<accession>A0A918AW59</accession>
<reference evidence="3" key="1">
    <citation type="journal article" date="2014" name="Int. J. Syst. Evol. Microbiol.">
        <title>Complete genome sequence of Corynebacterium casei LMG S-19264T (=DSM 44701T), isolated from a smear-ripened cheese.</title>
        <authorList>
            <consortium name="US DOE Joint Genome Institute (JGI-PGF)"/>
            <person name="Walter F."/>
            <person name="Albersmeier A."/>
            <person name="Kalinowski J."/>
            <person name="Ruckert C."/>
        </authorList>
    </citation>
    <scope>NUCLEOTIDE SEQUENCE</scope>
    <source>
        <strain evidence="3">JCM 4335</strain>
    </source>
</reference>
<evidence type="ECO:0000313" key="3">
    <source>
        <dbReference type="EMBL" id="GGP90569.1"/>
    </source>
</evidence>
<dbReference type="Proteomes" id="UP000654123">
    <property type="component" value="Unassembled WGS sequence"/>
</dbReference>
<dbReference type="EMBL" id="BMSV01000001">
    <property type="protein sequence ID" value="GGP90569.1"/>
    <property type="molecule type" value="Genomic_DNA"/>
</dbReference>
<feature type="transmembrane region" description="Helical" evidence="2">
    <location>
        <begin position="291"/>
        <end position="310"/>
    </location>
</feature>
<keyword evidence="4" id="KW-1185">Reference proteome</keyword>
<organism evidence="3 4">
    <name type="scientific">Streptomyces roseolilacinus</name>
    <dbReference type="NCBI Taxonomy" id="66904"/>
    <lineage>
        <taxon>Bacteria</taxon>
        <taxon>Bacillati</taxon>
        <taxon>Actinomycetota</taxon>
        <taxon>Actinomycetes</taxon>
        <taxon>Kitasatosporales</taxon>
        <taxon>Streptomycetaceae</taxon>
        <taxon>Streptomyces</taxon>
    </lineage>
</organism>
<feature type="transmembrane region" description="Helical" evidence="2">
    <location>
        <begin position="219"/>
        <end position="245"/>
    </location>
</feature>
<proteinExistence type="predicted"/>
<feature type="transmembrane region" description="Helical" evidence="2">
    <location>
        <begin position="40"/>
        <end position="64"/>
    </location>
</feature>